<organism evidence="1 2">
    <name type="scientific">Geoalkalibacter subterraneus</name>
    <dbReference type="NCBI Taxonomy" id="483547"/>
    <lineage>
        <taxon>Bacteria</taxon>
        <taxon>Pseudomonadati</taxon>
        <taxon>Thermodesulfobacteriota</taxon>
        <taxon>Desulfuromonadia</taxon>
        <taxon>Desulfuromonadales</taxon>
        <taxon>Geoalkalibacteraceae</taxon>
        <taxon>Geoalkalibacter</taxon>
    </lineage>
</organism>
<name>A0A0B5FL87_9BACT</name>
<reference evidence="1 2" key="1">
    <citation type="journal article" date="2015" name="Genome Announc.">
        <title>Genomes of Geoalkalibacter ferrihydriticus Z-0531T and Geoalkalibacter subterraneus Red1T, Two Haloalkaliphilic Metal-Reducing Deltaproteobacteria.</title>
        <authorList>
            <person name="Badalamenti J.P."/>
            <person name="Krajmalnik-Brown R."/>
            <person name="Torres C.I."/>
            <person name="Bond D.R."/>
        </authorList>
    </citation>
    <scope>NUCLEOTIDE SEQUENCE [LARGE SCALE GENOMIC DNA]</scope>
    <source>
        <strain evidence="1 2">Red1</strain>
        <plasmid evidence="2">Plasmid pGSUB1</plasmid>
    </source>
</reference>
<proteinExistence type="predicted"/>
<dbReference type="Proteomes" id="UP000035036">
    <property type="component" value="Plasmid pGSUB1"/>
</dbReference>
<keyword evidence="2" id="KW-1185">Reference proteome</keyword>
<dbReference type="HOGENOM" id="CLU_1684052_0_0_7"/>
<keyword evidence="1" id="KW-0614">Plasmid</keyword>
<accession>A0A0B5FL87</accession>
<protein>
    <submittedName>
        <fullName evidence="1">Uncharacterized protein</fullName>
    </submittedName>
</protein>
<dbReference type="AlphaFoldDB" id="A0A0B5FL87"/>
<geneLocation type="plasmid" evidence="1 2">
    <name>pGSUB1</name>
</geneLocation>
<sequence>MRCTTHQDNLALNQKIFARADHTNQFDHAWVFDPNVGEVVCRDCGSWARGTIGGCQAKAYGFSYIGDCRYLINQDNSALDMIKQMVAEAEPISREEFETCCELPEGHDADMAQDPGSGYFRSKFDGKPALFYQTSGFEFIYLGARSTRFRKVDLLY</sequence>
<gene>
    <name evidence="1" type="ORF">GSUB_16790</name>
</gene>
<dbReference type="RefSeq" id="WP_040202785.1">
    <property type="nucleotide sequence ID" value="NZ_CP010312.1"/>
</dbReference>
<dbReference type="KEGG" id="gsb:GSUB_16790"/>
<evidence type="ECO:0000313" key="2">
    <source>
        <dbReference type="Proteomes" id="UP000035036"/>
    </source>
</evidence>
<dbReference type="EMBL" id="CP010312">
    <property type="protein sequence ID" value="AJF08158.1"/>
    <property type="molecule type" value="Genomic_DNA"/>
</dbReference>
<evidence type="ECO:0000313" key="1">
    <source>
        <dbReference type="EMBL" id="AJF08158.1"/>
    </source>
</evidence>